<sequence>MKSSSATVLATIFALLAIAAGQQLSLSPASPLNSLDPCKYFENVTDTTQLSHHEFVAYEQCVYYFLASKAQKNSAKFGTVHPIATLPPTYAENAPSTVKVKIGQITLQHFQLNEFVKDLNIVGYMQVEWPDKRLAWDANQWRLDKLQIHSANHIWIPVLSSQAYETSLRNDDAMEVRKLEANSAGNVSAIVSFSLKTFCDDTDFRHFPDDVYKCCYQLEPHFNQELIEFGVDGQPVFTDPKYFRDYGWSVSGTVPTVNADPSVVSQLNFCINLQRSSSAVKIELAVPTWVCSIVFLFTPFMGKIRVQLSVKLFLLLLQFLTLQLFSNRIASHLGSASATPVLLAFHEFAMVMNTISIVASVLIWMLSRIKRTLPPWGWLIKASQIINRFICVFNSVDENDGAFELEKGGLPGESNPNSRYQSDWEGAFLAIHGVAVTALALVFIIGYIVIR</sequence>
<dbReference type="InterPro" id="IPR006202">
    <property type="entry name" value="Neur_chan_lig-bd"/>
</dbReference>
<feature type="transmembrane region" description="Helical" evidence="1">
    <location>
        <begin position="427"/>
        <end position="450"/>
    </location>
</feature>
<dbReference type="Pfam" id="PF02931">
    <property type="entry name" value="Neur_chan_LBD"/>
    <property type="match status" value="1"/>
</dbReference>
<keyword evidence="2" id="KW-0732">Signal</keyword>
<dbReference type="WBParaSite" id="Pan_g16540.t1">
    <property type="protein sequence ID" value="Pan_g16540.t1"/>
    <property type="gene ID" value="Pan_g16540"/>
</dbReference>
<evidence type="ECO:0000256" key="1">
    <source>
        <dbReference type="SAM" id="Phobius"/>
    </source>
</evidence>
<dbReference type="InterPro" id="IPR006201">
    <property type="entry name" value="Neur_channel"/>
</dbReference>
<feature type="transmembrane region" description="Helical" evidence="1">
    <location>
        <begin position="284"/>
        <end position="301"/>
    </location>
</feature>
<reference evidence="5" key="2">
    <citation type="submission" date="2020-10" db="UniProtKB">
        <authorList>
            <consortium name="WormBaseParasite"/>
        </authorList>
    </citation>
    <scope>IDENTIFICATION</scope>
</reference>
<dbReference type="AlphaFoldDB" id="A0A7E4ZTM0"/>
<dbReference type="GO" id="GO:0005230">
    <property type="term" value="F:extracellular ligand-gated monoatomic ion channel activity"/>
    <property type="evidence" value="ECO:0007669"/>
    <property type="project" value="InterPro"/>
</dbReference>
<reference evidence="4" key="1">
    <citation type="journal article" date="2013" name="Genetics">
        <title>The draft genome and transcriptome of Panagrellus redivivus are shaped by the harsh demands of a free-living lifestyle.</title>
        <authorList>
            <person name="Srinivasan J."/>
            <person name="Dillman A.R."/>
            <person name="Macchietto M.G."/>
            <person name="Heikkinen L."/>
            <person name="Lakso M."/>
            <person name="Fracchia K.M."/>
            <person name="Antoshechkin I."/>
            <person name="Mortazavi A."/>
            <person name="Wong G."/>
            <person name="Sternberg P.W."/>
        </authorList>
    </citation>
    <scope>NUCLEOTIDE SEQUENCE [LARGE SCALE GENOMIC DNA]</scope>
    <source>
        <strain evidence="4">MT8872</strain>
    </source>
</reference>
<evidence type="ECO:0000256" key="2">
    <source>
        <dbReference type="SAM" id="SignalP"/>
    </source>
</evidence>
<keyword evidence="4" id="KW-1185">Reference proteome</keyword>
<dbReference type="GO" id="GO:0016020">
    <property type="term" value="C:membrane"/>
    <property type="evidence" value="ECO:0007669"/>
    <property type="project" value="InterPro"/>
</dbReference>
<dbReference type="SUPFAM" id="SSF63712">
    <property type="entry name" value="Nicotinic receptor ligand binding domain-like"/>
    <property type="match status" value="1"/>
</dbReference>
<dbReference type="Gene3D" id="2.70.170.10">
    <property type="entry name" value="Neurotransmitter-gated ion-channel ligand-binding domain"/>
    <property type="match status" value="1"/>
</dbReference>
<feature type="transmembrane region" description="Helical" evidence="1">
    <location>
        <begin position="345"/>
        <end position="366"/>
    </location>
</feature>
<proteinExistence type="predicted"/>
<evidence type="ECO:0000259" key="3">
    <source>
        <dbReference type="Pfam" id="PF02931"/>
    </source>
</evidence>
<evidence type="ECO:0000313" key="4">
    <source>
        <dbReference type="Proteomes" id="UP000492821"/>
    </source>
</evidence>
<keyword evidence="1" id="KW-0812">Transmembrane</keyword>
<evidence type="ECO:0000313" key="5">
    <source>
        <dbReference type="WBParaSite" id="Pan_g16540.t1"/>
    </source>
</evidence>
<feature type="signal peptide" evidence="2">
    <location>
        <begin position="1"/>
        <end position="21"/>
    </location>
</feature>
<organism evidence="4 5">
    <name type="scientific">Panagrellus redivivus</name>
    <name type="common">Microworm</name>
    <dbReference type="NCBI Taxonomy" id="6233"/>
    <lineage>
        <taxon>Eukaryota</taxon>
        <taxon>Metazoa</taxon>
        <taxon>Ecdysozoa</taxon>
        <taxon>Nematoda</taxon>
        <taxon>Chromadorea</taxon>
        <taxon>Rhabditida</taxon>
        <taxon>Tylenchina</taxon>
        <taxon>Panagrolaimomorpha</taxon>
        <taxon>Panagrolaimoidea</taxon>
        <taxon>Panagrolaimidae</taxon>
        <taxon>Panagrellus</taxon>
    </lineage>
</organism>
<accession>A0A7E4ZTM0</accession>
<dbReference type="PANTHER" id="PTHR18945">
    <property type="entry name" value="NEUROTRANSMITTER GATED ION CHANNEL"/>
    <property type="match status" value="1"/>
</dbReference>
<protein>
    <submittedName>
        <fullName evidence="5">Neur_chan_LBD domain-containing protein</fullName>
    </submittedName>
</protein>
<keyword evidence="1" id="KW-0472">Membrane</keyword>
<dbReference type="GO" id="GO:0004888">
    <property type="term" value="F:transmembrane signaling receptor activity"/>
    <property type="evidence" value="ECO:0007669"/>
    <property type="project" value="InterPro"/>
</dbReference>
<feature type="domain" description="Neurotransmitter-gated ion-channel ligand-binding" evidence="3">
    <location>
        <begin position="92"/>
        <end position="252"/>
    </location>
</feature>
<feature type="chain" id="PRO_5028904557" evidence="2">
    <location>
        <begin position="22"/>
        <end position="451"/>
    </location>
</feature>
<feature type="transmembrane region" description="Helical" evidence="1">
    <location>
        <begin position="308"/>
        <end position="325"/>
    </location>
</feature>
<dbReference type="InterPro" id="IPR036734">
    <property type="entry name" value="Neur_chan_lig-bd_sf"/>
</dbReference>
<keyword evidence="1" id="KW-1133">Transmembrane helix</keyword>
<dbReference type="Proteomes" id="UP000492821">
    <property type="component" value="Unassembled WGS sequence"/>
</dbReference>
<dbReference type="FunFam" id="2.70.170.10:FF:000063">
    <property type="entry name" value="Ligand-Gated ion Channel"/>
    <property type="match status" value="1"/>
</dbReference>
<name>A0A7E4ZTM0_PANRE</name>